<organism evidence="2 3">
    <name type="scientific">Leptospira ellinghausenii</name>
    <dbReference type="NCBI Taxonomy" id="1917822"/>
    <lineage>
        <taxon>Bacteria</taxon>
        <taxon>Pseudomonadati</taxon>
        <taxon>Spirochaetota</taxon>
        <taxon>Spirochaetia</taxon>
        <taxon>Leptospirales</taxon>
        <taxon>Leptospiraceae</taxon>
        <taxon>Leptospira</taxon>
    </lineage>
</organism>
<dbReference type="InterPro" id="IPR038720">
    <property type="entry name" value="YprB_RNase_H-like_dom"/>
</dbReference>
<dbReference type="Proteomes" id="UP000245206">
    <property type="component" value="Unassembled WGS sequence"/>
</dbReference>
<dbReference type="SUPFAM" id="SSF53098">
    <property type="entry name" value="Ribonuclease H-like"/>
    <property type="match status" value="1"/>
</dbReference>
<keyword evidence="3" id="KW-1185">Reference proteome</keyword>
<dbReference type="Gene3D" id="3.30.420.10">
    <property type="entry name" value="Ribonuclease H-like superfamily/Ribonuclease H"/>
    <property type="match status" value="1"/>
</dbReference>
<dbReference type="EMBL" id="BFAZ01000005">
    <property type="protein sequence ID" value="GBF41592.1"/>
    <property type="molecule type" value="Genomic_DNA"/>
</dbReference>
<keyword evidence="2" id="KW-0269">Exonuclease</keyword>
<keyword evidence="2" id="KW-0378">Hydrolase</keyword>
<dbReference type="PANTHER" id="PTHR38462:SF1">
    <property type="entry name" value="YPRB RIBONUCLEASE H-LIKE DOMAIN-CONTAINING PROTEIN"/>
    <property type="match status" value="1"/>
</dbReference>
<gene>
    <name evidence="2" type="ORF">LPTSP2_08720</name>
</gene>
<accession>A0A2P2DAC0</accession>
<keyword evidence="2" id="KW-0540">Nuclease</keyword>
<dbReference type="InterPro" id="IPR012337">
    <property type="entry name" value="RNaseH-like_sf"/>
</dbReference>
<protein>
    <submittedName>
        <fullName evidence="2">Exonuclease</fullName>
    </submittedName>
</protein>
<dbReference type="PANTHER" id="PTHR38462">
    <property type="entry name" value="EXONUCLEASE-LIKE PROTEIN"/>
    <property type="match status" value="1"/>
</dbReference>
<sequence length="255" mass="29922">MEIMYGSHLRQSLQLFPGIGEKKEKQLFGVGVYDWPSLIQYQKTTNDPLLPSVSILEERLEQLEMEFQETNFTFFTDELPSLEYWRLWQNFPERFCFLDIETTGISESSVTTVVSLFQNETIRTFERGKDLEFLFDSIFPEDIIVTYNGRRFDIPFLEREFHTRVKNPQLDLMNLLHSIGIKGGLKKSEIQLGLVRPEAIAGMDGREAPLLWYSYQQTNNKEALDKLIAYNREDTKNLKIVLEKTIDLLTENRLF</sequence>
<reference evidence="3" key="1">
    <citation type="journal article" date="2019" name="Microbiol. Immunol.">
        <title>Molecular and phenotypic characterization of Leptospira johnsonii sp. nov., Leptospira ellinghausenii sp. nov. and Leptospira ryugenii sp. nov. isolated from soil and water in Japan.</title>
        <authorList>
            <person name="Masuzawa T."/>
            <person name="Saito M."/>
            <person name="Nakao R."/>
            <person name="Nikaido Y."/>
            <person name="Matsumoto M."/>
            <person name="Ogawa M."/>
            <person name="Yokoyama M."/>
            <person name="Hidaka Y."/>
            <person name="Tomita J."/>
            <person name="Sakakibara K."/>
            <person name="Suzuki K."/>
            <person name="Yasuda S."/>
            <person name="Sato H."/>
            <person name="Yamaguchi M."/>
            <person name="Yoshida S.I."/>
            <person name="Koizumi N."/>
            <person name="Kawamura Y."/>
        </authorList>
    </citation>
    <scope>NUCLEOTIDE SEQUENCE [LARGE SCALE GENOMIC DNA]</scope>
    <source>
        <strain evidence="3">E18</strain>
    </source>
</reference>
<evidence type="ECO:0000313" key="2">
    <source>
        <dbReference type="EMBL" id="GBF41592.1"/>
    </source>
</evidence>
<dbReference type="InterPro" id="IPR036397">
    <property type="entry name" value="RNaseH_sf"/>
</dbReference>
<name>A0A2P2DAC0_9LEPT</name>
<dbReference type="AlphaFoldDB" id="A0A2P2DAC0"/>
<dbReference type="Pfam" id="PF13482">
    <property type="entry name" value="RNase_H_2"/>
    <property type="match status" value="1"/>
</dbReference>
<evidence type="ECO:0000313" key="3">
    <source>
        <dbReference type="Proteomes" id="UP000245206"/>
    </source>
</evidence>
<evidence type="ECO:0000259" key="1">
    <source>
        <dbReference type="Pfam" id="PF13482"/>
    </source>
</evidence>
<proteinExistence type="predicted"/>
<dbReference type="GO" id="GO:0003676">
    <property type="term" value="F:nucleic acid binding"/>
    <property type="evidence" value="ECO:0007669"/>
    <property type="project" value="InterPro"/>
</dbReference>
<comment type="caution">
    <text evidence="2">The sequence shown here is derived from an EMBL/GenBank/DDBJ whole genome shotgun (WGS) entry which is preliminary data.</text>
</comment>
<feature type="domain" description="YprB ribonuclease H-like" evidence="1">
    <location>
        <begin position="96"/>
        <end position="244"/>
    </location>
</feature>
<dbReference type="GO" id="GO:0004527">
    <property type="term" value="F:exonuclease activity"/>
    <property type="evidence" value="ECO:0007669"/>
    <property type="project" value="UniProtKB-KW"/>
</dbReference>